<dbReference type="InterPro" id="IPR042188">
    <property type="entry name" value="MmgE/PrpD_sf_2"/>
</dbReference>
<comment type="caution">
    <text evidence="4">The sequence shown here is derived from an EMBL/GenBank/DDBJ whole genome shotgun (WGS) entry which is preliminary data.</text>
</comment>
<dbReference type="Proteomes" id="UP001500603">
    <property type="component" value="Unassembled WGS sequence"/>
</dbReference>
<organism evidence="4 5">
    <name type="scientific">Nocardia callitridis</name>
    <dbReference type="NCBI Taxonomy" id="648753"/>
    <lineage>
        <taxon>Bacteria</taxon>
        <taxon>Bacillati</taxon>
        <taxon>Actinomycetota</taxon>
        <taxon>Actinomycetes</taxon>
        <taxon>Mycobacteriales</taxon>
        <taxon>Nocardiaceae</taxon>
        <taxon>Nocardia</taxon>
    </lineage>
</organism>
<comment type="similarity">
    <text evidence="1">Belongs to the PrpD family.</text>
</comment>
<dbReference type="InterPro" id="IPR036148">
    <property type="entry name" value="MmgE/PrpD_sf"/>
</dbReference>
<accession>A0ABP9KNM8</accession>
<dbReference type="InterPro" id="IPR005656">
    <property type="entry name" value="MmgE_PrpD"/>
</dbReference>
<dbReference type="Pfam" id="PF19305">
    <property type="entry name" value="MmgE_PrpD_C"/>
    <property type="match status" value="1"/>
</dbReference>
<dbReference type="EMBL" id="BAABJM010000004">
    <property type="protein sequence ID" value="GAA5060916.1"/>
    <property type="molecule type" value="Genomic_DNA"/>
</dbReference>
<dbReference type="Gene3D" id="3.30.1330.120">
    <property type="entry name" value="2-methylcitrate dehydratase PrpD"/>
    <property type="match status" value="1"/>
</dbReference>
<protein>
    <submittedName>
        <fullName evidence="4">MmgE/PrpD family protein</fullName>
    </submittedName>
</protein>
<dbReference type="InterPro" id="IPR045337">
    <property type="entry name" value="MmgE_PrpD_C"/>
</dbReference>
<evidence type="ECO:0000259" key="2">
    <source>
        <dbReference type="Pfam" id="PF03972"/>
    </source>
</evidence>
<evidence type="ECO:0000313" key="4">
    <source>
        <dbReference type="EMBL" id="GAA5060916.1"/>
    </source>
</evidence>
<dbReference type="Gene3D" id="1.10.4100.10">
    <property type="entry name" value="2-methylcitrate dehydratase PrpD"/>
    <property type="match status" value="1"/>
</dbReference>
<reference evidence="5" key="1">
    <citation type="journal article" date="2019" name="Int. J. Syst. Evol. Microbiol.">
        <title>The Global Catalogue of Microorganisms (GCM) 10K type strain sequencing project: providing services to taxonomists for standard genome sequencing and annotation.</title>
        <authorList>
            <consortium name="The Broad Institute Genomics Platform"/>
            <consortium name="The Broad Institute Genome Sequencing Center for Infectious Disease"/>
            <person name="Wu L."/>
            <person name="Ma J."/>
        </authorList>
    </citation>
    <scope>NUCLEOTIDE SEQUENCE [LARGE SCALE GENOMIC DNA]</scope>
    <source>
        <strain evidence="5">JCM 18298</strain>
    </source>
</reference>
<dbReference type="Pfam" id="PF03972">
    <property type="entry name" value="MmgE_PrpD_N"/>
    <property type="match status" value="1"/>
</dbReference>
<sequence>MSPARHDTDGTVVGRLAALADHTRGVGLADELRKDVARRVLDLLGNSVAAQGQPSAHAVTAVARDWAGAPRATGIGAGARFPAATAALVNGTLAHSMDSDDTHLPSVLHPSASVLPAALAVGEATGASGAAVLDAAGVGIEITVRLGMGGYDEELGNSEFFERGLHATSICGAVGSAAAAAMLYGLDVDGIADAMGIAASFGAGLLEANRTGGTVKRAHCGWAAHSGVTSAEFAKHGLTGPPTVIEGRFGFLHAFCGDRGDVDQVLDRLGEHWELPGIFFKPYPCNHFTHAGIDAARALVSEGLDPAEIVAIELGVPKPVLRTIAEPSAAKAAPESGYHAAFSGPFTVARALLGGSGLGVGHADFTDAAARDPRTLALASLVTSHGDDRCDQLYPHQFPAVLRVRTRDGRAHEARVDHNRGGPANPLSDKELIQKFDLNIAGRLAPEVARAVADSALALPSAPTLDDLMSRVRG</sequence>
<feature type="domain" description="MmgE/PrpD C-terminal" evidence="3">
    <location>
        <begin position="283"/>
        <end position="452"/>
    </location>
</feature>
<dbReference type="PANTHER" id="PTHR16943:SF8">
    <property type="entry name" value="2-METHYLCITRATE DEHYDRATASE"/>
    <property type="match status" value="1"/>
</dbReference>
<evidence type="ECO:0000313" key="5">
    <source>
        <dbReference type="Proteomes" id="UP001500603"/>
    </source>
</evidence>
<keyword evidence="5" id="KW-1185">Reference proteome</keyword>
<name>A0ABP9KNM8_9NOCA</name>
<evidence type="ECO:0000256" key="1">
    <source>
        <dbReference type="ARBA" id="ARBA00006174"/>
    </source>
</evidence>
<proteinExistence type="inferred from homology"/>
<evidence type="ECO:0000259" key="3">
    <source>
        <dbReference type="Pfam" id="PF19305"/>
    </source>
</evidence>
<feature type="domain" description="MmgE/PrpD N-terminal" evidence="2">
    <location>
        <begin position="15"/>
        <end position="259"/>
    </location>
</feature>
<dbReference type="InterPro" id="IPR042183">
    <property type="entry name" value="MmgE/PrpD_sf_1"/>
</dbReference>
<gene>
    <name evidence="4" type="ORF">GCM10023318_42920</name>
</gene>
<dbReference type="PANTHER" id="PTHR16943">
    <property type="entry name" value="2-METHYLCITRATE DEHYDRATASE-RELATED"/>
    <property type="match status" value="1"/>
</dbReference>
<dbReference type="SUPFAM" id="SSF103378">
    <property type="entry name" value="2-methylcitrate dehydratase PrpD"/>
    <property type="match status" value="1"/>
</dbReference>
<dbReference type="RefSeq" id="WP_345497363.1">
    <property type="nucleotide sequence ID" value="NZ_BAABJM010000004.1"/>
</dbReference>
<dbReference type="InterPro" id="IPR045336">
    <property type="entry name" value="MmgE_PrpD_N"/>
</dbReference>